<protein>
    <submittedName>
        <fullName evidence="1">Uncharacterized protein</fullName>
    </submittedName>
</protein>
<proteinExistence type="predicted"/>
<organism evidence="1 2">
    <name type="scientific">Ralstonia mojiangensis</name>
    <dbReference type="NCBI Taxonomy" id="2953895"/>
    <lineage>
        <taxon>Bacteria</taxon>
        <taxon>Pseudomonadati</taxon>
        <taxon>Pseudomonadota</taxon>
        <taxon>Betaproteobacteria</taxon>
        <taxon>Burkholderiales</taxon>
        <taxon>Burkholderiaceae</taxon>
        <taxon>Ralstonia</taxon>
    </lineage>
</organism>
<dbReference type="Proteomes" id="UP001164374">
    <property type="component" value="Unassembled WGS sequence"/>
</dbReference>
<reference evidence="1" key="1">
    <citation type="journal article" date="2023" name="Front. Microbiol.">
        <title>Ralstonia chuxiongensis sp. nov., Ralstonia mojiangensis sp. nov., and Ralstonia soli sp. nov., isolated from tobacco fields, are three novel species in the family Burkholderiaceae.</title>
        <authorList>
            <person name="Lu C.H."/>
            <person name="Zhang Y.Y."/>
            <person name="Jiang N."/>
            <person name="Chen W."/>
            <person name="Shao X."/>
            <person name="Zhao Z.M."/>
            <person name="Lu W.L."/>
            <person name="Hu X."/>
            <person name="Xi Y.X."/>
            <person name="Zou S.Y."/>
            <person name="Wei Q.J."/>
            <person name="Lin Z.L."/>
            <person name="Gong L."/>
            <person name="Gai X.T."/>
            <person name="Zhang L.Q."/>
            <person name="Li J.Y."/>
            <person name="Jin Y."/>
            <person name="Xia Z.Y."/>
        </authorList>
    </citation>
    <scope>NUCLEOTIDE SEQUENCE</scope>
    <source>
        <strain evidence="1">22TCCZM01-4</strain>
    </source>
</reference>
<gene>
    <name evidence="1" type="ORF">N5I87_21295</name>
</gene>
<name>A0AAE3I8A2_9RALS</name>
<evidence type="ECO:0000313" key="2">
    <source>
        <dbReference type="Proteomes" id="UP001164374"/>
    </source>
</evidence>
<dbReference type="EMBL" id="JAOCQJ010000006">
    <property type="protein sequence ID" value="MCT7318562.1"/>
    <property type="molecule type" value="Genomic_DNA"/>
</dbReference>
<sequence>MSYHAGAVRIEPGDARGTLVIKTAGIGVVPLQDGVAIGLAKEERIVIAGDAPCKIVLVIRNQPDLQKAKELLETISAGKNICTAD</sequence>
<accession>A0AAE3I8A2</accession>
<evidence type="ECO:0000313" key="1">
    <source>
        <dbReference type="EMBL" id="MCT7318562.1"/>
    </source>
</evidence>
<dbReference type="AlphaFoldDB" id="A0AAE3I8A2"/>
<reference evidence="1" key="2">
    <citation type="submission" date="2023-02" db="EMBL/GenBank/DDBJ databases">
        <authorList>
            <person name="Lu C.-H."/>
        </authorList>
    </citation>
    <scope>NUCLEOTIDE SEQUENCE</scope>
    <source>
        <strain evidence="1">22TCCZM01-4</strain>
    </source>
</reference>
<dbReference type="RefSeq" id="WP_252694665.1">
    <property type="nucleotide sequence ID" value="NZ_JAMXHU010000005.1"/>
</dbReference>
<comment type="caution">
    <text evidence="1">The sequence shown here is derived from an EMBL/GenBank/DDBJ whole genome shotgun (WGS) entry which is preliminary data.</text>
</comment>